<dbReference type="Proteomes" id="UP001433508">
    <property type="component" value="Unassembled WGS sequence"/>
</dbReference>
<reference evidence="2" key="1">
    <citation type="journal article" date="2024" name="Front. Bioeng. Biotechnol.">
        <title>Genome-scale model development and genomic sequencing of the oleaginous clade Lipomyces.</title>
        <authorList>
            <person name="Czajka J.J."/>
            <person name="Han Y."/>
            <person name="Kim J."/>
            <person name="Mondo S.J."/>
            <person name="Hofstad B.A."/>
            <person name="Robles A."/>
            <person name="Haridas S."/>
            <person name="Riley R."/>
            <person name="LaButti K."/>
            <person name="Pangilinan J."/>
            <person name="Andreopoulos W."/>
            <person name="Lipzen A."/>
            <person name="Yan J."/>
            <person name="Wang M."/>
            <person name="Ng V."/>
            <person name="Grigoriev I.V."/>
            <person name="Spatafora J.W."/>
            <person name="Magnuson J.K."/>
            <person name="Baker S.E."/>
            <person name="Pomraning K.R."/>
        </authorList>
    </citation>
    <scope>NUCLEOTIDE SEQUENCE [LARGE SCALE GENOMIC DNA]</scope>
    <source>
        <strain evidence="2">CBS 7786</strain>
    </source>
</reference>
<gene>
    <name evidence="1" type="ORF">V1525DRAFT_393802</name>
</gene>
<evidence type="ECO:0000313" key="2">
    <source>
        <dbReference type="Proteomes" id="UP001433508"/>
    </source>
</evidence>
<protein>
    <submittedName>
        <fullName evidence="1">Centromere kinetochore component CENP-T-domain-containing protein</fullName>
    </submittedName>
</protein>
<organism evidence="1 2">
    <name type="scientific">Lipomyces kononenkoae</name>
    <name type="common">Yeast</name>
    <dbReference type="NCBI Taxonomy" id="34357"/>
    <lineage>
        <taxon>Eukaryota</taxon>
        <taxon>Fungi</taxon>
        <taxon>Dikarya</taxon>
        <taxon>Ascomycota</taxon>
        <taxon>Saccharomycotina</taxon>
        <taxon>Lipomycetes</taxon>
        <taxon>Lipomycetales</taxon>
        <taxon>Lipomycetaceae</taxon>
        <taxon>Lipomyces</taxon>
    </lineage>
</organism>
<evidence type="ECO:0000313" key="1">
    <source>
        <dbReference type="EMBL" id="KAK9241140.1"/>
    </source>
</evidence>
<accession>A0ACC3TBM0</accession>
<dbReference type="EMBL" id="MU971336">
    <property type="protein sequence ID" value="KAK9241140.1"/>
    <property type="molecule type" value="Genomic_DNA"/>
</dbReference>
<name>A0ACC3TBM0_LIPKO</name>
<sequence length="405" mass="46596">MDMNRPITASTPRRTQQQIFSQPSARRTPGSRTPFTRNRPVRHNILTPGRERRRSGILPARRTPRDDLRLLSRLLKRPSPRLAEQLHTKRQSQSSLTSRSSILSGQFQDEGDDEEVPPMISATYGDSNSREEEDDDEEQLRHPPRLSVGGDEERQEDLTTYSVEFPRRMTAESRLSLDRTRLSIDNVSDTADSRTQFVIRPLRNEEIPLEDNHYDGYGDDPENPIDNQEDYEDDINRESLQKEFIQRVEQRKSDIAKLRFAAQSATQPQSRARPAKLDPVLPKKLVKDLAKNLSSLPLSVDAWNALSAASDLFFKQASSDLATYAQHANRKTIDDSDVLMLLKRQRQLTPKVTVFSLAHRYLPSELLAELRLPNVNSEKSVKEHEKITRKKMQKRQRKANKKEVS</sequence>
<proteinExistence type="predicted"/>
<comment type="caution">
    <text evidence="1">The sequence shown here is derived from an EMBL/GenBank/DDBJ whole genome shotgun (WGS) entry which is preliminary data.</text>
</comment>
<keyword evidence="2" id="KW-1185">Reference proteome</keyword>